<reference evidence="1" key="1">
    <citation type="journal article" date="2021" name="Environ. Microbiol.">
        <title>Cryptic niche differentiation of novel sediment ecotypes of Rugeria pomeroyi correlates with nitrate respiration.</title>
        <authorList>
            <person name="Lin X."/>
            <person name="McNichol J."/>
            <person name="Chu X."/>
            <person name="Qian Y."/>
            <person name="Luo H."/>
        </authorList>
    </citation>
    <scope>NUCLEOTIDE SEQUENCE</scope>
    <source>
        <strain evidence="1">SZCCDBB064</strain>
    </source>
</reference>
<organism evidence="1 2">
    <name type="scientific">Ruegeria pomeroyi</name>
    <dbReference type="NCBI Taxonomy" id="89184"/>
    <lineage>
        <taxon>Bacteria</taxon>
        <taxon>Pseudomonadati</taxon>
        <taxon>Pseudomonadota</taxon>
        <taxon>Alphaproteobacteria</taxon>
        <taxon>Rhodobacterales</taxon>
        <taxon>Roseobacteraceae</taxon>
        <taxon>Ruegeria</taxon>
    </lineage>
</organism>
<dbReference type="Proteomes" id="UP000813672">
    <property type="component" value="Unassembled WGS sequence"/>
</dbReference>
<sequence>MSPVPTALTCLRNWPLGTHHGQSGGKHYLVSKTVFAGGRSIKLVAHERGGNDYISLCFYDLTAGPRLAPCEMPLDKVITFLSQLSHERNRG</sequence>
<dbReference type="AlphaFoldDB" id="A0A9Q3WLC7"/>
<proteinExistence type="predicted"/>
<evidence type="ECO:0000313" key="2">
    <source>
        <dbReference type="Proteomes" id="UP000813672"/>
    </source>
</evidence>
<protein>
    <recommendedName>
        <fullName evidence="3">Peptide methionine sulfoxide reductase</fullName>
    </recommendedName>
</protein>
<evidence type="ECO:0008006" key="3">
    <source>
        <dbReference type="Google" id="ProtNLM"/>
    </source>
</evidence>
<evidence type="ECO:0000313" key="1">
    <source>
        <dbReference type="EMBL" id="MCE8537874.1"/>
    </source>
</evidence>
<dbReference type="EMBL" id="JAGQAF010000005">
    <property type="protein sequence ID" value="MCE8537874.1"/>
    <property type="molecule type" value="Genomic_DNA"/>
</dbReference>
<gene>
    <name evidence="1" type="ORF">KBY27_10415</name>
</gene>
<accession>A0A9Q3WLC7</accession>
<dbReference type="RefSeq" id="WP_234219737.1">
    <property type="nucleotide sequence ID" value="NZ_JAGQAF010000005.1"/>
</dbReference>
<comment type="caution">
    <text evidence="1">The sequence shown here is derived from an EMBL/GenBank/DDBJ whole genome shotgun (WGS) entry which is preliminary data.</text>
</comment>
<name>A0A9Q3WLC7_9RHOB</name>